<dbReference type="InterPro" id="IPR013424">
    <property type="entry name" value="Ice-binding_C"/>
</dbReference>
<dbReference type="InterPro" id="IPR013320">
    <property type="entry name" value="ConA-like_dom_sf"/>
</dbReference>
<dbReference type="RefSeq" id="WP_189377863.1">
    <property type="nucleotide sequence ID" value="NZ_BNAH01000006.1"/>
</dbReference>
<evidence type="ECO:0000313" key="3">
    <source>
        <dbReference type="Proteomes" id="UP000626370"/>
    </source>
</evidence>
<feature type="compositionally biased region" description="Polar residues" evidence="1">
    <location>
        <begin position="1"/>
        <end position="22"/>
    </location>
</feature>
<evidence type="ECO:0000313" key="2">
    <source>
        <dbReference type="EMBL" id="GHE88345.1"/>
    </source>
</evidence>
<sequence length="219" mass="24258">MATLIPLNTSNWSNELGPSNSRDTGKWIGVHNQTPEKKGNSSGALVSDFQLLGDFTFSGLVTPTSMDYDDNDIIGIVFGWENELNHYRLGWTQTQAIGVDDRSYTDITGRTGLFLIQEVNGHSSTLFNINDLFWTDDTTYEFNISREDNLLSIDFGGTAFEVESSQFINGKVGIYTESQTATFAQLQVNGNVIQVPEPMTIAIFSVAMLGLVTRKFSRS</sequence>
<accession>A0ABQ3IM73</accession>
<keyword evidence="3" id="KW-1185">Reference proteome</keyword>
<gene>
    <name evidence="2" type="ORF">GCM10011501_17190</name>
</gene>
<dbReference type="NCBIfam" id="TIGR02595">
    <property type="entry name" value="PEP_CTERM"/>
    <property type="match status" value="1"/>
</dbReference>
<dbReference type="SUPFAM" id="SSF49899">
    <property type="entry name" value="Concanavalin A-like lectins/glucanases"/>
    <property type="match status" value="1"/>
</dbReference>
<proteinExistence type="predicted"/>
<dbReference type="Proteomes" id="UP000626370">
    <property type="component" value="Unassembled WGS sequence"/>
</dbReference>
<feature type="region of interest" description="Disordered" evidence="1">
    <location>
        <begin position="1"/>
        <end position="26"/>
    </location>
</feature>
<evidence type="ECO:0000256" key="1">
    <source>
        <dbReference type="SAM" id="MobiDB-lite"/>
    </source>
</evidence>
<dbReference type="Gene3D" id="2.60.120.200">
    <property type="match status" value="1"/>
</dbReference>
<comment type="caution">
    <text evidence="2">The sequence shown here is derived from an EMBL/GenBank/DDBJ whole genome shotgun (WGS) entry which is preliminary data.</text>
</comment>
<protein>
    <recommendedName>
        <fullName evidence="4">PEP-CTERM sorting domain-containing protein</fullName>
    </recommendedName>
</protein>
<evidence type="ECO:0008006" key="4">
    <source>
        <dbReference type="Google" id="ProtNLM"/>
    </source>
</evidence>
<reference evidence="3" key="1">
    <citation type="journal article" date="2019" name="Int. J. Syst. Evol. Microbiol.">
        <title>The Global Catalogue of Microorganisms (GCM) 10K type strain sequencing project: providing services to taxonomists for standard genome sequencing and annotation.</title>
        <authorList>
            <consortium name="The Broad Institute Genomics Platform"/>
            <consortium name="The Broad Institute Genome Sequencing Center for Infectious Disease"/>
            <person name="Wu L."/>
            <person name="Ma J."/>
        </authorList>
    </citation>
    <scope>NUCLEOTIDE SEQUENCE [LARGE SCALE GENOMIC DNA]</scope>
    <source>
        <strain evidence="3">CGMCC 1.15922</strain>
    </source>
</reference>
<organism evidence="2 3">
    <name type="scientific">Thalassotalea profundi</name>
    <dbReference type="NCBI Taxonomy" id="2036687"/>
    <lineage>
        <taxon>Bacteria</taxon>
        <taxon>Pseudomonadati</taxon>
        <taxon>Pseudomonadota</taxon>
        <taxon>Gammaproteobacteria</taxon>
        <taxon>Alteromonadales</taxon>
        <taxon>Colwelliaceae</taxon>
        <taxon>Thalassotalea</taxon>
    </lineage>
</organism>
<name>A0ABQ3IM73_9GAMM</name>
<dbReference type="EMBL" id="BNAH01000006">
    <property type="protein sequence ID" value="GHE88345.1"/>
    <property type="molecule type" value="Genomic_DNA"/>
</dbReference>